<sequence>MESDANTRYRSRIIREIKASSDNPFNSPPSSTGRASPTLSSVFSDPEGESTRRLQEDIARVAAPRKLPINWEAARRKWPEFYSQPKTRPIFDDQTDTTAPLADPPLNHNKKETLPKAVPLPAYIDDTTEDAWNGSKRTRSEMQPRVDEADLSQVISRPPAKGLSTYGLNYTAPRNPSPLSKIHNQSPPPLRDQLKERQVTIEEALETLRRASSNPREREEDRRVPSLDSNMSSAKSSLTAVPPSPPHPSLMTDSDLARRDNFLTSTFRFGGSIIKDGAPIIVRHGRAHDQNVRPFGVPYAEVDGIKVAEDEAAIFASADIIRAAQDQYEKVQDYARGLQQKVEMLEAQLASRKGADGALSGFNVNTNANAQTLSEKKVLQAEVASLQKRLDQATNQISTFHMENDTLTQERDRGVGRLQKACENISKLAQQLKEKEKELENTHKQLGSSEQVRQDNDTLRRDVAALKQDNASLGAEIDALRREQRHLRQEAESSNGLAEYRTLRANNKSLMDENEDLRESLDGTQHELDAAREEIEALQRELQSLKRERATLREDNAGLVRHNEKYFSENKILRRENAGFEHSIHDLHDRNLKLKEEIEVLKRQLDRYRGSSNSKSDFTTRQDGGETDENMTSAFFVPDITLKSNDNTETKDMPAGSKSSVRSSPSKNAGTAKVAFALPDKAAPKSTVANQGSKRRSASRLSVPGMDPFGDEDDTGLLSVDNISQDLAISLNLNADLKGGPMGKETKQSRSHDIGKSAPKIVHIDSKSKRTTTDSIDRDGCPALSNNARQILDSLSHHNCQDCTVCSRITSHSGVISTIDLAAGKKRVSIPRPIPVSDRVSGGDHTLRPANSPGEALALVIKGLKDESQHIQLELTKLQARYNKSDKSMDRHKRETMAGAIRKLLDRVEAKNNQIYSLYDVLEGQKAAGQEMTQEQVEMTVLNITGMHVREVTNMSDQMTEGMGIVA</sequence>
<evidence type="ECO:0000313" key="7">
    <source>
        <dbReference type="EMBL" id="KAK4066183.1"/>
    </source>
</evidence>
<dbReference type="Pfam" id="PF06657">
    <property type="entry name" value="Cep57_MT_bd"/>
    <property type="match status" value="1"/>
</dbReference>
<feature type="region of interest" description="Disordered" evidence="4">
    <location>
        <begin position="435"/>
        <end position="456"/>
    </location>
</feature>
<feature type="region of interest" description="Disordered" evidence="4">
    <location>
        <begin position="1"/>
        <end position="55"/>
    </location>
</feature>
<feature type="compositionally biased region" description="Basic and acidic residues" evidence="4">
    <location>
        <begin position="744"/>
        <end position="755"/>
    </location>
</feature>
<keyword evidence="3" id="KW-0175">Coiled coil</keyword>
<comment type="caution">
    <text evidence="7">The sequence shown here is derived from an EMBL/GenBank/DDBJ whole genome shotgun (WGS) entry which is preliminary data.</text>
</comment>
<protein>
    <recommendedName>
        <fullName evidence="9">Cep57 centrosome microtubule-binding domain-containing protein</fullName>
    </recommendedName>
</protein>
<dbReference type="AlphaFoldDB" id="A0AAE1J149"/>
<feature type="compositionally biased region" description="Basic and acidic residues" evidence="4">
    <location>
        <begin position="138"/>
        <end position="148"/>
    </location>
</feature>
<dbReference type="Gene3D" id="1.10.287.1490">
    <property type="match status" value="1"/>
</dbReference>
<proteinExistence type="predicted"/>
<dbReference type="InterPro" id="IPR025925">
    <property type="entry name" value="PPC89_CLD"/>
</dbReference>
<comment type="subcellular location">
    <subcellularLocation>
        <location evidence="1">Cytoplasm</location>
    </subcellularLocation>
</comment>
<name>A0AAE1J149_9HYPO</name>
<dbReference type="InterPro" id="IPR024957">
    <property type="entry name" value="Cep57_MT-bd_dom"/>
</dbReference>
<organism evidence="7 8">
    <name type="scientific">Trichoderma aggressivum f. europaeum</name>
    <dbReference type="NCBI Taxonomy" id="173218"/>
    <lineage>
        <taxon>Eukaryota</taxon>
        <taxon>Fungi</taxon>
        <taxon>Dikarya</taxon>
        <taxon>Ascomycota</taxon>
        <taxon>Pezizomycotina</taxon>
        <taxon>Sordariomycetes</taxon>
        <taxon>Hypocreomycetidae</taxon>
        <taxon>Hypocreales</taxon>
        <taxon>Hypocreaceae</taxon>
        <taxon>Trichoderma</taxon>
    </lineage>
</organism>
<dbReference type="GO" id="GO:0008017">
    <property type="term" value="F:microtubule binding"/>
    <property type="evidence" value="ECO:0007669"/>
    <property type="project" value="InterPro"/>
</dbReference>
<reference evidence="7" key="1">
    <citation type="submission" date="2023-11" db="EMBL/GenBank/DDBJ databases">
        <title>The genome sequences of three competitors of mushroom-forming fungi.</title>
        <authorList>
            <person name="Beijen E."/>
            <person name="Ohm R.A."/>
        </authorList>
    </citation>
    <scope>NUCLEOTIDE SEQUENCE</scope>
    <source>
        <strain evidence="7">CBS 100526</strain>
    </source>
</reference>
<feature type="domain" description="PPC89 centrosome localisation" evidence="6">
    <location>
        <begin position="379"/>
        <end position="444"/>
    </location>
</feature>
<dbReference type="PANTHER" id="PTHR43941">
    <property type="entry name" value="STRUCTURAL MAINTENANCE OF CHROMOSOMES PROTEIN 2"/>
    <property type="match status" value="1"/>
</dbReference>
<gene>
    <name evidence="7" type="ORF">Triagg1_8251</name>
</gene>
<evidence type="ECO:0000256" key="1">
    <source>
        <dbReference type="ARBA" id="ARBA00004496"/>
    </source>
</evidence>
<evidence type="ECO:0000259" key="5">
    <source>
        <dbReference type="Pfam" id="PF06657"/>
    </source>
</evidence>
<dbReference type="Pfam" id="PF14197">
    <property type="entry name" value="Cep57_CLD_2"/>
    <property type="match status" value="2"/>
</dbReference>
<feature type="region of interest" description="Disordered" evidence="4">
    <location>
        <begin position="85"/>
        <end position="193"/>
    </location>
</feature>
<evidence type="ECO:0000256" key="3">
    <source>
        <dbReference type="SAM" id="Coils"/>
    </source>
</evidence>
<feature type="coiled-coil region" evidence="3">
    <location>
        <begin position="861"/>
        <end position="895"/>
    </location>
</feature>
<feature type="compositionally biased region" description="Low complexity" evidence="4">
    <location>
        <begin position="20"/>
        <end position="31"/>
    </location>
</feature>
<feature type="region of interest" description="Disordered" evidence="4">
    <location>
        <begin position="683"/>
        <end position="714"/>
    </location>
</feature>
<evidence type="ECO:0008006" key="9">
    <source>
        <dbReference type="Google" id="ProtNLM"/>
    </source>
</evidence>
<dbReference type="GO" id="GO:0005737">
    <property type="term" value="C:cytoplasm"/>
    <property type="evidence" value="ECO:0007669"/>
    <property type="project" value="UniProtKB-SubCell"/>
</dbReference>
<feature type="compositionally biased region" description="Polar residues" evidence="4">
    <location>
        <begin position="227"/>
        <end position="239"/>
    </location>
</feature>
<evidence type="ECO:0000259" key="6">
    <source>
        <dbReference type="Pfam" id="PF14197"/>
    </source>
</evidence>
<dbReference type="GeneID" id="87922982"/>
<dbReference type="EMBL" id="JAWRVG010000039">
    <property type="protein sequence ID" value="KAK4066183.1"/>
    <property type="molecule type" value="Genomic_DNA"/>
</dbReference>
<feature type="region of interest" description="Disordered" evidence="4">
    <location>
        <begin position="207"/>
        <end position="255"/>
    </location>
</feature>
<dbReference type="RefSeq" id="XP_062752880.1">
    <property type="nucleotide sequence ID" value="XM_062903077.1"/>
</dbReference>
<feature type="compositionally biased region" description="Polar residues" evidence="4">
    <location>
        <begin position="32"/>
        <end position="43"/>
    </location>
</feature>
<feature type="compositionally biased region" description="Low complexity" evidence="4">
    <location>
        <begin position="657"/>
        <end position="666"/>
    </location>
</feature>
<keyword evidence="8" id="KW-1185">Reference proteome</keyword>
<feature type="region of interest" description="Disordered" evidence="4">
    <location>
        <begin position="738"/>
        <end position="759"/>
    </location>
</feature>
<keyword evidence="2" id="KW-0963">Cytoplasm</keyword>
<feature type="domain" description="Cep57 centrosome microtubule-binding" evidence="5">
    <location>
        <begin position="845"/>
        <end position="921"/>
    </location>
</feature>
<dbReference type="Proteomes" id="UP001273209">
    <property type="component" value="Unassembled WGS sequence"/>
</dbReference>
<feature type="compositionally biased region" description="Basic and acidic residues" evidence="4">
    <location>
        <begin position="215"/>
        <end position="225"/>
    </location>
</feature>
<evidence type="ECO:0000256" key="2">
    <source>
        <dbReference type="ARBA" id="ARBA00022490"/>
    </source>
</evidence>
<evidence type="ECO:0000256" key="4">
    <source>
        <dbReference type="SAM" id="MobiDB-lite"/>
    </source>
</evidence>
<feature type="compositionally biased region" description="Polar residues" evidence="4">
    <location>
        <begin position="166"/>
        <end position="185"/>
    </location>
</feature>
<feature type="region of interest" description="Disordered" evidence="4">
    <location>
        <begin position="609"/>
        <end position="670"/>
    </location>
</feature>
<feature type="domain" description="PPC89 centrosome localisation" evidence="6">
    <location>
        <begin position="545"/>
        <end position="609"/>
    </location>
</feature>
<accession>A0AAE1J149</accession>
<evidence type="ECO:0000313" key="8">
    <source>
        <dbReference type="Proteomes" id="UP001273209"/>
    </source>
</evidence>